<accession>A0AAE4SAD0</accession>
<sequence length="90" mass="9924">MKIKFFATYRAITRCNETNIPAEENILSLLRELSKIYPGLRDKILNPEGTDIGLEAIILVNGRNIVHLNGVDTKITDDDTVALFPLVAGG</sequence>
<dbReference type="InterPro" id="IPR010038">
    <property type="entry name" value="MoaD_arc-typ"/>
</dbReference>
<evidence type="ECO:0008006" key="3">
    <source>
        <dbReference type="Google" id="ProtNLM"/>
    </source>
</evidence>
<dbReference type="InterPro" id="IPR012675">
    <property type="entry name" value="Beta-grasp_dom_sf"/>
</dbReference>
<dbReference type="InterPro" id="IPR003749">
    <property type="entry name" value="ThiS/MoaD-like"/>
</dbReference>
<proteinExistence type="predicted"/>
<organism evidence="1 2">
    <name type="scientific">Methanorbis furvi</name>
    <dbReference type="NCBI Taxonomy" id="3028299"/>
    <lineage>
        <taxon>Archaea</taxon>
        <taxon>Methanobacteriati</taxon>
        <taxon>Methanobacteriota</taxon>
        <taxon>Stenosarchaea group</taxon>
        <taxon>Methanomicrobia</taxon>
        <taxon>Methanomicrobiales</taxon>
        <taxon>Methanocorpusculaceae</taxon>
        <taxon>Methanorbis</taxon>
    </lineage>
</organism>
<keyword evidence="2" id="KW-1185">Reference proteome</keyword>
<dbReference type="AlphaFoldDB" id="A0AAE4SAD0"/>
<protein>
    <recommendedName>
        <fullName evidence="3">Molybdopterin synthase sulfur carrier subunit</fullName>
    </recommendedName>
</protein>
<dbReference type="Proteomes" id="UP001273136">
    <property type="component" value="Unassembled WGS sequence"/>
</dbReference>
<dbReference type="InterPro" id="IPR054834">
    <property type="entry name" value="SAMP1_3"/>
</dbReference>
<gene>
    <name evidence="1" type="ORF">McpAg1_10700</name>
</gene>
<dbReference type="InterPro" id="IPR016155">
    <property type="entry name" value="Mopterin_synth/thiamin_S_b"/>
</dbReference>
<dbReference type="InterPro" id="IPR052045">
    <property type="entry name" value="Sulfur_Carrier/Prot_Modifier"/>
</dbReference>
<evidence type="ECO:0000313" key="1">
    <source>
        <dbReference type="EMBL" id="MDV0441859.1"/>
    </source>
</evidence>
<dbReference type="PANTHER" id="PTHR38031:SF1">
    <property type="entry name" value="SULFUR CARRIER PROTEIN CYSO"/>
    <property type="match status" value="1"/>
</dbReference>
<dbReference type="Pfam" id="PF02597">
    <property type="entry name" value="ThiS"/>
    <property type="match status" value="1"/>
</dbReference>
<dbReference type="NCBIfam" id="TIGR01687">
    <property type="entry name" value="moaD_arch"/>
    <property type="match status" value="1"/>
</dbReference>
<name>A0AAE4SAD0_9EURY</name>
<comment type="caution">
    <text evidence="1">The sequence shown here is derived from an EMBL/GenBank/DDBJ whole genome shotgun (WGS) entry which is preliminary data.</text>
</comment>
<dbReference type="NCBIfam" id="NF041918">
    <property type="entry name" value="SAMP1"/>
    <property type="match status" value="1"/>
</dbReference>
<evidence type="ECO:0000313" key="2">
    <source>
        <dbReference type="Proteomes" id="UP001273136"/>
    </source>
</evidence>
<dbReference type="RefSeq" id="WP_338094263.1">
    <property type="nucleotide sequence ID" value="NZ_JAWDKA010000005.1"/>
</dbReference>
<dbReference type="EMBL" id="JAWDKA010000005">
    <property type="protein sequence ID" value="MDV0441859.1"/>
    <property type="molecule type" value="Genomic_DNA"/>
</dbReference>
<dbReference type="PANTHER" id="PTHR38031">
    <property type="entry name" value="SULFUR CARRIER PROTEIN SLR0821-RELATED"/>
    <property type="match status" value="1"/>
</dbReference>
<reference evidence="1" key="1">
    <citation type="submission" date="2023-06" db="EMBL/GenBank/DDBJ databases">
        <title>Genome sequence of Methancorpusculaceae sp. Ag1.</title>
        <authorList>
            <person name="Protasov E."/>
            <person name="Platt K."/>
            <person name="Poehlein A."/>
            <person name="Daniel R."/>
            <person name="Brune A."/>
        </authorList>
    </citation>
    <scope>NUCLEOTIDE SEQUENCE</scope>
    <source>
        <strain evidence="1">Ag1</strain>
    </source>
</reference>
<dbReference type="SUPFAM" id="SSF54285">
    <property type="entry name" value="MoaD/ThiS"/>
    <property type="match status" value="1"/>
</dbReference>
<dbReference type="Gene3D" id="3.10.20.30">
    <property type="match status" value="1"/>
</dbReference>